<gene>
    <name evidence="7" type="ORF">P4T90_09290</name>
</gene>
<dbReference type="InterPro" id="IPR018365">
    <property type="entry name" value="Cell_cycle_FtsW-rel_CS"/>
</dbReference>
<dbReference type="PANTHER" id="PTHR30474">
    <property type="entry name" value="CELL CYCLE PROTEIN"/>
    <property type="match status" value="1"/>
</dbReference>
<name>A0ABU6MF25_9BACI</name>
<feature type="transmembrane region" description="Helical" evidence="6">
    <location>
        <begin position="148"/>
        <end position="165"/>
    </location>
</feature>
<evidence type="ECO:0000313" key="7">
    <source>
        <dbReference type="EMBL" id="MED1203273.1"/>
    </source>
</evidence>
<keyword evidence="3" id="KW-0133">Cell shape</keyword>
<feature type="transmembrane region" description="Helical" evidence="6">
    <location>
        <begin position="171"/>
        <end position="188"/>
    </location>
</feature>
<feature type="transmembrane region" description="Helical" evidence="6">
    <location>
        <begin position="357"/>
        <end position="376"/>
    </location>
</feature>
<evidence type="ECO:0000256" key="2">
    <source>
        <dbReference type="ARBA" id="ARBA00022692"/>
    </source>
</evidence>
<feature type="transmembrane region" description="Helical" evidence="6">
    <location>
        <begin position="75"/>
        <end position="94"/>
    </location>
</feature>
<keyword evidence="5 6" id="KW-0472">Membrane</keyword>
<evidence type="ECO:0000256" key="4">
    <source>
        <dbReference type="ARBA" id="ARBA00022989"/>
    </source>
</evidence>
<feature type="transmembrane region" description="Helical" evidence="6">
    <location>
        <begin position="43"/>
        <end position="63"/>
    </location>
</feature>
<keyword evidence="8" id="KW-1185">Reference proteome</keyword>
<dbReference type="RefSeq" id="WP_066269166.1">
    <property type="nucleotide sequence ID" value="NZ_JARMAB010000012.1"/>
</dbReference>
<feature type="transmembrane region" description="Helical" evidence="6">
    <location>
        <begin position="193"/>
        <end position="212"/>
    </location>
</feature>
<keyword evidence="4 6" id="KW-1133">Transmembrane helix</keyword>
<dbReference type="Pfam" id="PF01098">
    <property type="entry name" value="FTSW_RODA_SPOVE"/>
    <property type="match status" value="1"/>
</dbReference>
<evidence type="ECO:0000256" key="6">
    <source>
        <dbReference type="SAM" id="Phobius"/>
    </source>
</evidence>
<evidence type="ECO:0000256" key="5">
    <source>
        <dbReference type="ARBA" id="ARBA00023136"/>
    </source>
</evidence>
<evidence type="ECO:0000313" key="8">
    <source>
        <dbReference type="Proteomes" id="UP001341444"/>
    </source>
</evidence>
<evidence type="ECO:0000256" key="3">
    <source>
        <dbReference type="ARBA" id="ARBA00022960"/>
    </source>
</evidence>
<accession>A0ABU6MF25</accession>
<feature type="transmembrane region" description="Helical" evidence="6">
    <location>
        <begin position="324"/>
        <end position="345"/>
    </location>
</feature>
<evidence type="ECO:0000256" key="1">
    <source>
        <dbReference type="ARBA" id="ARBA00004141"/>
    </source>
</evidence>
<dbReference type="InterPro" id="IPR001182">
    <property type="entry name" value="FtsW/RodA"/>
</dbReference>
<keyword evidence="2 6" id="KW-0812">Transmembrane</keyword>
<proteinExistence type="predicted"/>
<feature type="transmembrane region" description="Helical" evidence="6">
    <location>
        <begin position="106"/>
        <end position="127"/>
    </location>
</feature>
<dbReference type="PANTHER" id="PTHR30474:SF1">
    <property type="entry name" value="PEPTIDOGLYCAN GLYCOSYLTRANSFERASE MRDB"/>
    <property type="match status" value="1"/>
</dbReference>
<organism evidence="7 8">
    <name type="scientific">Heyndrickxia acidicola</name>
    <dbReference type="NCBI Taxonomy" id="209389"/>
    <lineage>
        <taxon>Bacteria</taxon>
        <taxon>Bacillati</taxon>
        <taxon>Bacillota</taxon>
        <taxon>Bacilli</taxon>
        <taxon>Bacillales</taxon>
        <taxon>Bacillaceae</taxon>
        <taxon>Heyndrickxia</taxon>
    </lineage>
</organism>
<dbReference type="EMBL" id="JARMAB010000012">
    <property type="protein sequence ID" value="MED1203273.1"/>
    <property type="molecule type" value="Genomic_DNA"/>
</dbReference>
<sequence>MENTFLKKLDPTILFLIGLLGLISIVALTSTQAQGLYGSSNLALKQGINFMVGVVLLLIFSYLDIDQIEGLAWPLYIFGFVTVAVIPFMPASIVPPVLGAKRWFNIPFLGSIQPSEFMKVFLLILNARLAQNHNAENPVRTVQTDLKLVGKIMLATMPVFLFVYIEPDTGMPFLYLAGSLTIIFLSGIQKKVILPLVLIPASLVGLIVVIYFQSPTLFNSFLHMLSPHQQARITGWISPSANSASAYQTQKSLLAVGTGETIGKGLGDAKSAVYIPEKTSDFIFSSIAEQGGFLAASVVISLYFMLMYRVTVIGLNSNSSFGSYLCGATIVIFSLQIFQNIGMTIGLMPVKGISLPFLSYGGSSIFSNMILMGIFLSMNKTYRKYMFGQG</sequence>
<protein>
    <submittedName>
        <fullName evidence="7">FtsW/RodA/SpoVE family cell cycle protein</fullName>
    </submittedName>
</protein>
<comment type="caution">
    <text evidence="7">The sequence shown here is derived from an EMBL/GenBank/DDBJ whole genome shotgun (WGS) entry which is preliminary data.</text>
</comment>
<dbReference type="PROSITE" id="PS00428">
    <property type="entry name" value="FTSW_RODA_SPOVE"/>
    <property type="match status" value="1"/>
</dbReference>
<dbReference type="Proteomes" id="UP001341444">
    <property type="component" value="Unassembled WGS sequence"/>
</dbReference>
<feature type="transmembrane region" description="Helical" evidence="6">
    <location>
        <begin position="292"/>
        <end position="312"/>
    </location>
</feature>
<comment type="subcellular location">
    <subcellularLocation>
        <location evidence="1">Membrane</location>
        <topology evidence="1">Multi-pass membrane protein</topology>
    </subcellularLocation>
</comment>
<reference evidence="7 8" key="1">
    <citation type="submission" date="2023-03" db="EMBL/GenBank/DDBJ databases">
        <title>Bacillus Genome Sequencing.</title>
        <authorList>
            <person name="Dunlap C."/>
        </authorList>
    </citation>
    <scope>NUCLEOTIDE SEQUENCE [LARGE SCALE GENOMIC DNA]</scope>
    <source>
        <strain evidence="7 8">B-23453</strain>
    </source>
</reference>